<gene>
    <name evidence="1" type="ORF">C6P45_003133</name>
</gene>
<dbReference type="EMBL" id="PUHR01000301">
    <property type="protein sequence ID" value="KAG0655256.1"/>
    <property type="molecule type" value="Genomic_DNA"/>
</dbReference>
<organism evidence="1 2">
    <name type="scientific">Maudiozyma exigua</name>
    <name type="common">Yeast</name>
    <name type="synonym">Kazachstania exigua</name>
    <dbReference type="NCBI Taxonomy" id="34358"/>
    <lineage>
        <taxon>Eukaryota</taxon>
        <taxon>Fungi</taxon>
        <taxon>Dikarya</taxon>
        <taxon>Ascomycota</taxon>
        <taxon>Saccharomycotina</taxon>
        <taxon>Saccharomycetes</taxon>
        <taxon>Saccharomycetales</taxon>
        <taxon>Saccharomycetaceae</taxon>
        <taxon>Maudiozyma</taxon>
    </lineage>
</organism>
<sequence>MANEIEELAQLKGKLWYHLEMILQEIESRDNNVKITHSKKYINALMEVILVRLEEMTNDLEQFSEHDTGRPTKQIQIEDLKLYLRNSSHLQDIILPKRK</sequence>
<dbReference type="Proteomes" id="UP000750334">
    <property type="component" value="Unassembled WGS sequence"/>
</dbReference>
<reference evidence="1 2" key="1">
    <citation type="submission" date="2020-11" db="EMBL/GenBank/DDBJ databases">
        <title>Kefir isolates.</title>
        <authorList>
            <person name="Marcisauskas S."/>
            <person name="Kim Y."/>
            <person name="Blasche S."/>
        </authorList>
    </citation>
    <scope>NUCLEOTIDE SEQUENCE [LARGE SCALE GENOMIC DNA]</scope>
    <source>
        <strain evidence="1 2">OG2</strain>
    </source>
</reference>
<evidence type="ECO:0000313" key="2">
    <source>
        <dbReference type="Proteomes" id="UP000750334"/>
    </source>
</evidence>
<comment type="caution">
    <text evidence="1">The sequence shown here is derived from an EMBL/GenBank/DDBJ whole genome shotgun (WGS) entry which is preliminary data.</text>
</comment>
<dbReference type="GO" id="GO:0071821">
    <property type="term" value="C:FANCM-MHF complex"/>
    <property type="evidence" value="ECO:0007669"/>
    <property type="project" value="InterPro"/>
</dbReference>
<dbReference type="GO" id="GO:0046982">
    <property type="term" value="F:protein heterodimerization activity"/>
    <property type="evidence" value="ECO:0007669"/>
    <property type="project" value="InterPro"/>
</dbReference>
<dbReference type="InterPro" id="IPR029003">
    <property type="entry name" value="CENP-S/Mhf1"/>
</dbReference>
<proteinExistence type="predicted"/>
<keyword evidence="2" id="KW-1185">Reference proteome</keyword>
<dbReference type="OrthoDB" id="1872155at2759"/>
<dbReference type="AlphaFoldDB" id="A0A9P6VVT0"/>
<protein>
    <submittedName>
        <fullName evidence="1">Uncharacterized protein</fullName>
    </submittedName>
</protein>
<dbReference type="Pfam" id="PF15630">
    <property type="entry name" value="CENP-S"/>
    <property type="match status" value="1"/>
</dbReference>
<name>A0A9P6VVT0_MAUEX</name>
<accession>A0A9P6VVT0</accession>
<evidence type="ECO:0000313" key="1">
    <source>
        <dbReference type="EMBL" id="KAG0655256.1"/>
    </source>
</evidence>
<dbReference type="Gene3D" id="1.10.20.10">
    <property type="entry name" value="Histone, subunit A"/>
    <property type="match status" value="1"/>
</dbReference>
<dbReference type="InterPro" id="IPR009072">
    <property type="entry name" value="Histone-fold"/>
</dbReference>